<evidence type="ECO:0000259" key="1">
    <source>
        <dbReference type="PROSITE" id="PS50043"/>
    </source>
</evidence>
<protein>
    <submittedName>
        <fullName evidence="2">Alpha/beta fold hydrolase</fullName>
    </submittedName>
</protein>
<reference evidence="2 3" key="1">
    <citation type="submission" date="2019-01" db="EMBL/GenBank/DDBJ databases">
        <title>Egibacter rhizosphaerae EGI 80759T.</title>
        <authorList>
            <person name="Chen D.-D."/>
            <person name="Tian Y."/>
            <person name="Jiao J.-Y."/>
            <person name="Zhang X.-T."/>
            <person name="Zhang Y.-G."/>
            <person name="Zhang Y."/>
            <person name="Xiao M."/>
            <person name="Shu W.-S."/>
            <person name="Li W.-J."/>
        </authorList>
    </citation>
    <scope>NUCLEOTIDE SEQUENCE [LARGE SCALE GENOMIC DNA]</scope>
    <source>
        <strain evidence="2 3">EGI 80759</strain>
    </source>
</reference>
<dbReference type="CDD" id="cd06170">
    <property type="entry name" value="LuxR_C_like"/>
    <property type="match status" value="1"/>
</dbReference>
<dbReference type="GO" id="GO:0016787">
    <property type="term" value="F:hydrolase activity"/>
    <property type="evidence" value="ECO:0007669"/>
    <property type="project" value="UniProtKB-KW"/>
</dbReference>
<dbReference type="PRINTS" id="PR00038">
    <property type="entry name" value="HTHLUXR"/>
</dbReference>
<organism evidence="2 3">
    <name type="scientific">Egibacter rhizosphaerae</name>
    <dbReference type="NCBI Taxonomy" id="1670831"/>
    <lineage>
        <taxon>Bacteria</taxon>
        <taxon>Bacillati</taxon>
        <taxon>Actinomycetota</taxon>
        <taxon>Nitriliruptoria</taxon>
        <taxon>Egibacterales</taxon>
        <taxon>Egibacteraceae</taxon>
        <taxon>Egibacter</taxon>
    </lineage>
</organism>
<dbReference type="RefSeq" id="WP_131153278.1">
    <property type="nucleotide sequence ID" value="NZ_CP036402.1"/>
</dbReference>
<dbReference type="Gene3D" id="1.10.10.10">
    <property type="entry name" value="Winged helix-like DNA-binding domain superfamily/Winged helix DNA-binding domain"/>
    <property type="match status" value="1"/>
</dbReference>
<dbReference type="Gene3D" id="3.40.50.1820">
    <property type="entry name" value="alpha/beta hydrolase"/>
    <property type="match status" value="1"/>
</dbReference>
<dbReference type="Pfam" id="PF00561">
    <property type="entry name" value="Abhydrolase_1"/>
    <property type="match status" value="1"/>
</dbReference>
<dbReference type="GO" id="GO:0006355">
    <property type="term" value="P:regulation of DNA-templated transcription"/>
    <property type="evidence" value="ECO:0007669"/>
    <property type="project" value="InterPro"/>
</dbReference>
<dbReference type="InterPro" id="IPR000792">
    <property type="entry name" value="Tscrpt_reg_LuxR_C"/>
</dbReference>
<dbReference type="SMART" id="SM00421">
    <property type="entry name" value="HTH_LUXR"/>
    <property type="match status" value="1"/>
</dbReference>
<dbReference type="PRINTS" id="PR00111">
    <property type="entry name" value="ABHYDROLASE"/>
</dbReference>
<dbReference type="PROSITE" id="PS00622">
    <property type="entry name" value="HTH_LUXR_1"/>
    <property type="match status" value="1"/>
</dbReference>
<feature type="domain" description="HTH luxR-type" evidence="1">
    <location>
        <begin position="280"/>
        <end position="345"/>
    </location>
</feature>
<keyword evidence="2" id="KW-0378">Hydrolase</keyword>
<name>A0A411YAN4_9ACTN</name>
<dbReference type="KEGG" id="erz:ER308_00960"/>
<evidence type="ECO:0000313" key="2">
    <source>
        <dbReference type="EMBL" id="QBI18280.1"/>
    </source>
</evidence>
<dbReference type="InterPro" id="IPR036388">
    <property type="entry name" value="WH-like_DNA-bd_sf"/>
</dbReference>
<dbReference type="InterPro" id="IPR050471">
    <property type="entry name" value="AB_hydrolase"/>
</dbReference>
<dbReference type="InterPro" id="IPR016032">
    <property type="entry name" value="Sig_transdc_resp-reg_C-effctor"/>
</dbReference>
<dbReference type="PROSITE" id="PS50043">
    <property type="entry name" value="HTH_LUXR_2"/>
    <property type="match status" value="1"/>
</dbReference>
<dbReference type="PANTHER" id="PTHR43433:SF8">
    <property type="entry name" value="BIFUNCTIONAL LIPASE_ADENYLATE CYCLASE LIPJ"/>
    <property type="match status" value="1"/>
</dbReference>
<dbReference type="OrthoDB" id="27092at2"/>
<dbReference type="AlphaFoldDB" id="A0A411YAN4"/>
<dbReference type="Pfam" id="PF00196">
    <property type="entry name" value="GerE"/>
    <property type="match status" value="1"/>
</dbReference>
<dbReference type="Proteomes" id="UP000291469">
    <property type="component" value="Chromosome"/>
</dbReference>
<dbReference type="SUPFAM" id="SSF53474">
    <property type="entry name" value="alpha/beta-Hydrolases"/>
    <property type="match status" value="1"/>
</dbReference>
<dbReference type="InterPro" id="IPR000073">
    <property type="entry name" value="AB_hydrolase_1"/>
</dbReference>
<gene>
    <name evidence="2" type="ORF">ER308_00960</name>
</gene>
<dbReference type="InterPro" id="IPR029058">
    <property type="entry name" value="AB_hydrolase_fold"/>
</dbReference>
<dbReference type="GO" id="GO:0003677">
    <property type="term" value="F:DNA binding"/>
    <property type="evidence" value="ECO:0007669"/>
    <property type="project" value="InterPro"/>
</dbReference>
<sequence length="351" mass="37644">MGSSVATVEFCRLADGSRVAYATVGHGPALVMLPGWLCHLEESWAHPAAASARAKFAGARRFVWYDRLGCGLSDREGFEPSLDNDVDQLVAVLDAAGIDRADLIGYSFGAPPAAVFAARYPERVDRLVCYSAFARGTAISTAEGSEALKHLIRLDWGLGSRALASRLVPNASSRDLAWFDRFQRTAASAETACRLLDHQWTMDVREALPAIRAPTLVLHNRDDRAVPLSAGQEIAALVPGAELRVLDGNEHDPFIRDSGSVVESILAFVDGRPQPAEAAPPPPGVVLTPREREVLVLIARGAANKRIATTLGVTLATVERHVTNLYRKLDANGRADAVLAAVDMGLVSPTR</sequence>
<accession>A0A411YAN4</accession>
<keyword evidence="3" id="KW-1185">Reference proteome</keyword>
<dbReference type="SUPFAM" id="SSF46894">
    <property type="entry name" value="C-terminal effector domain of the bipartite response regulators"/>
    <property type="match status" value="1"/>
</dbReference>
<evidence type="ECO:0000313" key="3">
    <source>
        <dbReference type="Proteomes" id="UP000291469"/>
    </source>
</evidence>
<proteinExistence type="predicted"/>
<dbReference type="PANTHER" id="PTHR43433">
    <property type="entry name" value="HYDROLASE, ALPHA/BETA FOLD FAMILY PROTEIN"/>
    <property type="match status" value="1"/>
</dbReference>
<dbReference type="EMBL" id="CP036402">
    <property type="protein sequence ID" value="QBI18280.1"/>
    <property type="molecule type" value="Genomic_DNA"/>
</dbReference>